<evidence type="ECO:0008006" key="5">
    <source>
        <dbReference type="Google" id="ProtNLM"/>
    </source>
</evidence>
<dbReference type="EMBL" id="GDRN01104575">
    <property type="protein sequence ID" value="JAI57890.1"/>
    <property type="molecule type" value="Transcribed_RNA"/>
</dbReference>
<dbReference type="InterPro" id="IPR056497">
    <property type="entry name" value="HEAT_DAAF5"/>
</dbReference>
<organism evidence="4">
    <name type="scientific">Scylla olivacea</name>
    <name type="common">Orange mud crab</name>
    <name type="synonym">Cancer olivacea</name>
    <dbReference type="NCBI Taxonomy" id="85551"/>
    <lineage>
        <taxon>Eukaryota</taxon>
        <taxon>Metazoa</taxon>
        <taxon>Ecdysozoa</taxon>
        <taxon>Arthropoda</taxon>
        <taxon>Crustacea</taxon>
        <taxon>Multicrustacea</taxon>
        <taxon>Malacostraca</taxon>
        <taxon>Eumalacostraca</taxon>
        <taxon>Eucarida</taxon>
        <taxon>Decapoda</taxon>
        <taxon>Pleocyemata</taxon>
        <taxon>Brachyura</taxon>
        <taxon>Eubrachyura</taxon>
        <taxon>Portunoidea</taxon>
        <taxon>Portunidae</taxon>
        <taxon>Portuninae</taxon>
        <taxon>Scylla</taxon>
    </lineage>
</organism>
<dbReference type="PROSITE" id="PS50077">
    <property type="entry name" value="HEAT_REPEAT"/>
    <property type="match status" value="1"/>
</dbReference>
<dbReference type="InterPro" id="IPR021133">
    <property type="entry name" value="HEAT_type_2"/>
</dbReference>
<dbReference type="EMBL" id="GDRN01104578">
    <property type="protein sequence ID" value="JAI57889.1"/>
    <property type="molecule type" value="Transcribed_RNA"/>
</dbReference>
<dbReference type="GO" id="GO:0005737">
    <property type="term" value="C:cytoplasm"/>
    <property type="evidence" value="ECO:0007669"/>
    <property type="project" value="TreeGrafter"/>
</dbReference>
<dbReference type="PANTHER" id="PTHR16216:SF2">
    <property type="entry name" value="DYNEIN AXONEMAL ASSEMBLY FACTOR 5"/>
    <property type="match status" value="1"/>
</dbReference>
<dbReference type="InterPro" id="IPR011989">
    <property type="entry name" value="ARM-like"/>
</dbReference>
<dbReference type="PANTHER" id="PTHR16216">
    <property type="entry name" value="DYNEIN ASSEMBLY FACTOR 5, AXONEMAL"/>
    <property type="match status" value="1"/>
</dbReference>
<protein>
    <recommendedName>
        <fullName evidence="5">TOG domain-containing protein</fullName>
    </recommendedName>
</protein>
<feature type="repeat" description="HEAT" evidence="1">
    <location>
        <begin position="273"/>
        <end position="311"/>
    </location>
</feature>
<dbReference type="EMBL" id="GDRN01104571">
    <property type="protein sequence ID" value="JAI57892.1"/>
    <property type="molecule type" value="Transcribed_RNA"/>
</dbReference>
<reference evidence="4" key="1">
    <citation type="submission" date="2015-09" db="EMBL/GenBank/DDBJ databases">
        <title>Scylla olivacea transcriptome.</title>
        <authorList>
            <person name="Ikhwanuddin M."/>
        </authorList>
    </citation>
    <scope>NUCLEOTIDE SEQUENCE</scope>
</reference>
<dbReference type="Gene3D" id="1.25.10.10">
    <property type="entry name" value="Leucine-rich Repeat Variant"/>
    <property type="match status" value="3"/>
</dbReference>
<evidence type="ECO:0000313" key="4">
    <source>
        <dbReference type="EMBL" id="JAI57889.1"/>
    </source>
</evidence>
<evidence type="ECO:0000259" key="3">
    <source>
        <dbReference type="Pfam" id="PF25757"/>
    </source>
</evidence>
<dbReference type="GO" id="GO:0036159">
    <property type="term" value="P:inner dynein arm assembly"/>
    <property type="evidence" value="ECO:0007669"/>
    <property type="project" value="TreeGrafter"/>
</dbReference>
<accession>A0A0P4W3W0</accession>
<feature type="domain" description="Dynein axonemal assembly factor 5 TPR repeats" evidence="3">
    <location>
        <begin position="31"/>
        <end position="313"/>
    </location>
</feature>
<dbReference type="SUPFAM" id="SSF48371">
    <property type="entry name" value="ARM repeat"/>
    <property type="match status" value="1"/>
</dbReference>
<dbReference type="InterPro" id="IPR016024">
    <property type="entry name" value="ARM-type_fold"/>
</dbReference>
<dbReference type="Pfam" id="PF25757">
    <property type="entry name" value="TPR_DNAAF5"/>
    <property type="match status" value="1"/>
</dbReference>
<dbReference type="Pfam" id="PF24573">
    <property type="entry name" value="HEAT_DAAF5"/>
    <property type="match status" value="1"/>
</dbReference>
<evidence type="ECO:0000259" key="2">
    <source>
        <dbReference type="Pfam" id="PF24573"/>
    </source>
</evidence>
<dbReference type="GO" id="GO:0045505">
    <property type="term" value="F:dynein intermediate chain binding"/>
    <property type="evidence" value="ECO:0007669"/>
    <property type="project" value="TreeGrafter"/>
</dbReference>
<sequence>MKMFIYIDATMATEDAHSALVTEVNTILSDLQNTNKVKRRKALERLHHLAFETETYENQEAQDKILDFSLKHLVTCLADQSEVNRIKSSEIILTFSLRGVVKQGQLVHLIPSLHHRLATVPQVEESEDVRLVQVNIISSITTQFQGAMVPYINDVVGVLKETVLDVSPEVRKAAAECVSCFAKATREKFHMQSESLAKPLVKALHHQRFRNRVAAVTALGDLLLYGDSKVIQDVSGPLAQCVMDLPQVRLVLAEVGGSLALHMPDRHSYWHRILPLLLFGLKDEDKDVRCKATQLWEQVGHKYEEENVDQLKQEIDFDVPPPDYPPGEVRPGIGCRSLVQRSLYHILPGLLTDLDDWQAGPRLHAAKLLAVLILNADSGVTQYAEKVLTALHLAAGDKEASVVKQVNECGRFLGCFLPPSVFLPLVLPRLGAGHHGERPLVVLAALIEGSSTALLQPCLPDLISALAEEDVALVFGEAHQEALLCVIRTLLYKCDFSENSFKMFYLLLFIASSSSGENASVAQEGLKELSKNCGYEEIQELYHKHTREVLDRLMEAVGSWTEGSPSFLLLGGLMKLAGPALGHELEILTKILTACTVKGEDPFVCLHCLNQLRHLLVGESQPLAAGGQLEVWLPVLVSKCMREHLVWRAGATAETLRTAAVACLEAACSTGVTTQPMIEEVKECTVLLPALIEDDAEMTRLFACSVVQCVATTYTCLIDTNTLHTLADKVLKRLDDVARAVRLKAAHILNVLFQNLPEGYDVTLNTAHLQDLCKDALIFLDDPDEQFQEAVCDWLERMKSVCPDLLIKLLESEAHKFRNAHICHRLITSMKTLQVT</sequence>
<feature type="domain" description="Dynein axonemal assembly factor 5 HEAT-repeat" evidence="2">
    <location>
        <begin position="323"/>
        <end position="512"/>
    </location>
</feature>
<dbReference type="InterPro" id="IPR052623">
    <property type="entry name" value="DAAF5"/>
</dbReference>
<dbReference type="EMBL" id="GDRN01104573">
    <property type="protein sequence ID" value="JAI57891.1"/>
    <property type="molecule type" value="Transcribed_RNA"/>
</dbReference>
<dbReference type="InterPro" id="IPR057978">
    <property type="entry name" value="TPR_DAAF5"/>
</dbReference>
<name>A0A0P4W3W0_SCYOL</name>
<dbReference type="AlphaFoldDB" id="A0A0P4W3W0"/>
<dbReference type="EMBL" id="GDRN01104568">
    <property type="protein sequence ID" value="JAI57893.1"/>
    <property type="molecule type" value="Transcribed_RNA"/>
</dbReference>
<proteinExistence type="predicted"/>
<evidence type="ECO:0000256" key="1">
    <source>
        <dbReference type="PROSITE-ProRule" id="PRU00103"/>
    </source>
</evidence>
<dbReference type="GO" id="GO:0036158">
    <property type="term" value="P:outer dynein arm assembly"/>
    <property type="evidence" value="ECO:0007669"/>
    <property type="project" value="TreeGrafter"/>
</dbReference>
<dbReference type="GO" id="GO:0003341">
    <property type="term" value="P:cilium movement"/>
    <property type="evidence" value="ECO:0007669"/>
    <property type="project" value="TreeGrafter"/>
</dbReference>